<dbReference type="Pfam" id="PF06766">
    <property type="entry name" value="Hydrophobin_2"/>
    <property type="match status" value="1"/>
</dbReference>
<dbReference type="eggNOG" id="KOG0941">
    <property type="taxonomic scope" value="Eukaryota"/>
</dbReference>
<evidence type="ECO:0000256" key="5">
    <source>
        <dbReference type="ARBA" id="ARBA00022786"/>
    </source>
</evidence>
<dbReference type="Proteomes" id="UP000019373">
    <property type="component" value="Unassembled WGS sequence"/>
</dbReference>
<evidence type="ECO:0000256" key="6">
    <source>
        <dbReference type="ARBA" id="ARBA00023157"/>
    </source>
</evidence>
<evidence type="ECO:0000256" key="3">
    <source>
        <dbReference type="ARBA" id="ARBA00012485"/>
    </source>
</evidence>
<sequence>MRASLTFAAIIVATMAVASALPQVAPRDPPEPVCGDVAACCYVLDFGVISSECKRLEVAPRNVDDFDEICGEQGDYVAQCCARVEGPTSVVVMRSLTGAESHPSQHGHQLQRRFRIPQDLPASISRHVVPVTEPDDIFRDFQSRRERNYHLLIRRFVYQILHGCTNPACKTPTCLSYQKRTTKVPLRKLTSLSARTLACYLASESNPEAALCPNCPQVFPEHESQPALKKRPRGKSHNVTFESIEKEDSNCATQKIAANGRLANSDIRRSRPGVLISSSRGASISGNGRACIRGEQVDEGWGNVSVGTYADESPARDPKSFTQSLFETLPLRMLEWLPFQPRPGNQNDTQYHSAPERYATESENSAIRTSKDTRETPTRQTSQTDSIPVKRDLSRRLPSDSSRKRSDAFHQKRPKGDARNVQKDDFVLEAEHVTRNSVFNTLKPKPTASAESLPVSISVPDEAKSSHPGDSSPTLSVELKPVLGIETVSEKQIKETSDSLHDVQSTQKDDHRIDTDDKSHLSKTTTVDKDASTTTYTLEKVSWQTFTDLRSMQATLEKECLGYRLTNPRPWPDDAKALPDHALRFSDWTAFVKQSCFYLLKDSARLARAFKWDQKPEENADTYTWPTSILPIKGLEIFGALYHLRPSEEILHYLSHSLDQVFLSTHELMRPPRSRTNRGWYSGVTLSAKQSVDGNGAGLSDRQAAFVLAVSLYAIGRFSAISHRCSELLHADICWRLFCRIRSFGRILPADFVDILEKENVPDCHLAHLQCLVDVFQCEIALDLVSKLARAISNRLTFSEISNARAKQESSIKRQSILQFLIEYLKDFSVRHFSLTESQDPALLSSTTLEWLRTILLRDWNGHAVVRRQGAIGGALQMLAAIYEDRVSLRLDEKLFHTPFFAERFDSMEMPVEWLSYRPDNKTFHLLSFSFLFPPSSLVTYFRALNFATMSKSFETALITSKHVTQFMRSGFIQAANTGQLQSTMRPAVASYLVLNVRRDSVLLDAMNQLWRRQKRELMRPLKVRMGMDEGEEGVDHGGVQQEFFRCLFAEALDPSYGMFTIDERTKMTWFQPCSLEPLYKFEMLGILFSIAVYNSITLPVTFPLAFYRKLLDLHVKKLDHIQDGWPGLAKGLQEMLNWSEGDVGDIFMRTYQFSFDAFGEHVDVDMQKISRDQPWPSPNQQNKSTQKTKSSGTPSGSEGEDLDNKEMLNKIPTSCKSGVCSSSLSEPSTTCEAALVTNANRKQYVKDYVFWLTSKSIHPQYEAFSRGFYTCLDRTALSIFNPAALKSVVEGSQHIDIDELQSITNYEDGFTVDTPTILHFWDVVRSFPDEKKRGLLEFVTASDRVPVNGLSSIVFVIQRNGFDDRRLPTSMTCFGRLLLPQYSSREVLEEKLGKAIENAKGFGVA</sequence>
<dbReference type="EC" id="2.3.2.26" evidence="3"/>
<evidence type="ECO:0000256" key="1">
    <source>
        <dbReference type="ARBA" id="ARBA00000885"/>
    </source>
</evidence>
<dbReference type="SMART" id="SM00119">
    <property type="entry name" value="HECTc"/>
    <property type="match status" value="1"/>
</dbReference>
<name>U1GRE0_ENDPU</name>
<feature type="active site" description="Glycyl thioester intermediate" evidence="7">
    <location>
        <position position="1374"/>
    </location>
</feature>
<dbReference type="Pfam" id="PF16558">
    <property type="entry name" value="AZUL"/>
    <property type="match status" value="1"/>
</dbReference>
<evidence type="ECO:0000256" key="2">
    <source>
        <dbReference type="ARBA" id="ARBA00009576"/>
    </source>
</evidence>
<feature type="region of interest" description="Disordered" evidence="8">
    <location>
        <begin position="356"/>
        <end position="423"/>
    </location>
</feature>
<feature type="region of interest" description="Disordered" evidence="8">
    <location>
        <begin position="491"/>
        <end position="529"/>
    </location>
</feature>
<protein>
    <recommendedName>
        <fullName evidence="3">HECT-type E3 ubiquitin transferase</fullName>
        <ecNumber evidence="3">2.3.2.26</ecNumber>
    </recommendedName>
</protein>
<feature type="compositionally biased region" description="Basic and acidic residues" evidence="8">
    <location>
        <begin position="388"/>
        <end position="423"/>
    </location>
</feature>
<evidence type="ECO:0000256" key="4">
    <source>
        <dbReference type="ARBA" id="ARBA00022679"/>
    </source>
</evidence>
<feature type="chain" id="PRO_5004612018" description="HECT-type E3 ubiquitin transferase" evidence="9">
    <location>
        <begin position="21"/>
        <end position="1406"/>
    </location>
</feature>
<dbReference type="InterPro" id="IPR010636">
    <property type="entry name" value="Class_II_hydrophobin"/>
</dbReference>
<evidence type="ECO:0000313" key="11">
    <source>
        <dbReference type="EMBL" id="ERF74551.1"/>
    </source>
</evidence>
<dbReference type="Pfam" id="PF00632">
    <property type="entry name" value="HECT"/>
    <property type="match status" value="1"/>
</dbReference>
<keyword evidence="9" id="KW-0732">Signal</keyword>
<proteinExistence type="inferred from homology"/>
<dbReference type="InterPro" id="IPR044611">
    <property type="entry name" value="E3A/B/C-like"/>
</dbReference>
<keyword evidence="4" id="KW-0808">Transferase</keyword>
<dbReference type="InterPro" id="IPR032353">
    <property type="entry name" value="AZUL"/>
</dbReference>
<feature type="domain" description="HECT" evidence="10">
    <location>
        <begin position="1014"/>
        <end position="1406"/>
    </location>
</feature>
<keyword evidence="12" id="KW-1185">Reference proteome</keyword>
<dbReference type="Gene3D" id="6.10.130.10">
    <property type="entry name" value="Ubiquitin-protein ligase E3A, N-terminal zinc-binding domain (AZUL)"/>
    <property type="match status" value="1"/>
</dbReference>
<evidence type="ECO:0000313" key="12">
    <source>
        <dbReference type="Proteomes" id="UP000019373"/>
    </source>
</evidence>
<dbReference type="GO" id="GO:0000209">
    <property type="term" value="P:protein polyubiquitination"/>
    <property type="evidence" value="ECO:0007669"/>
    <property type="project" value="InterPro"/>
</dbReference>
<dbReference type="Gene3D" id="3.20.120.10">
    <property type="entry name" value="Hydrophobin"/>
    <property type="match status" value="1"/>
</dbReference>
<feature type="signal peptide" evidence="9">
    <location>
        <begin position="1"/>
        <end position="20"/>
    </location>
</feature>
<dbReference type="EMBL" id="KE720872">
    <property type="protein sequence ID" value="ERF74551.1"/>
    <property type="molecule type" value="Genomic_DNA"/>
</dbReference>
<dbReference type="OrthoDB" id="5981550at2759"/>
<dbReference type="PANTHER" id="PTHR45700">
    <property type="entry name" value="UBIQUITIN-PROTEIN LIGASE E3C"/>
    <property type="match status" value="1"/>
</dbReference>
<reference evidence="12" key="1">
    <citation type="journal article" date="2014" name="BMC Genomics">
        <title>Genome characteristics reveal the impact of lichenization on lichen-forming fungus Endocarpon pusillum Hedwig (Verrucariales, Ascomycota).</title>
        <authorList>
            <person name="Wang Y.-Y."/>
            <person name="Liu B."/>
            <person name="Zhang X.-Y."/>
            <person name="Zhou Q.-M."/>
            <person name="Zhang T."/>
            <person name="Li H."/>
            <person name="Yu Y.-F."/>
            <person name="Zhang X.-L."/>
            <person name="Hao X.-Y."/>
            <person name="Wang M."/>
            <person name="Wang L."/>
            <person name="Wei J.-C."/>
        </authorList>
    </citation>
    <scope>NUCLEOTIDE SEQUENCE [LARGE SCALE GENOMIC DNA]</scope>
    <source>
        <strain evidence="12">Z07020 / HMAS-L-300199</strain>
    </source>
</reference>
<dbReference type="SUPFAM" id="SSF56204">
    <property type="entry name" value="Hect, E3 ligase catalytic domain"/>
    <property type="match status" value="1"/>
</dbReference>
<dbReference type="InterPro" id="IPR042556">
    <property type="entry name" value="AZUL_sf"/>
</dbReference>
<organism evidence="11 12">
    <name type="scientific">Endocarpon pusillum (strain Z07020 / HMAS-L-300199)</name>
    <name type="common">Lichen-forming fungus</name>
    <dbReference type="NCBI Taxonomy" id="1263415"/>
    <lineage>
        <taxon>Eukaryota</taxon>
        <taxon>Fungi</taxon>
        <taxon>Dikarya</taxon>
        <taxon>Ascomycota</taxon>
        <taxon>Pezizomycotina</taxon>
        <taxon>Eurotiomycetes</taxon>
        <taxon>Chaetothyriomycetidae</taxon>
        <taxon>Verrucariales</taxon>
        <taxon>Verrucariaceae</taxon>
        <taxon>Endocarpon</taxon>
    </lineage>
</organism>
<keyword evidence="6" id="KW-1015">Disulfide bond</keyword>
<dbReference type="Gene3D" id="3.30.2410.10">
    <property type="entry name" value="Hect, E3 ligase catalytic domain"/>
    <property type="match status" value="1"/>
</dbReference>
<dbReference type="RefSeq" id="XP_007799652.1">
    <property type="nucleotide sequence ID" value="XM_007801461.1"/>
</dbReference>
<dbReference type="Gene3D" id="3.90.1750.10">
    <property type="entry name" value="Hect, E3 ligase catalytic domains"/>
    <property type="match status" value="2"/>
</dbReference>
<dbReference type="InterPro" id="IPR035983">
    <property type="entry name" value="Hect_E3_ubiquitin_ligase"/>
</dbReference>
<feature type="region of interest" description="Disordered" evidence="8">
    <location>
        <begin position="1171"/>
        <end position="1205"/>
    </location>
</feature>
<evidence type="ECO:0000256" key="9">
    <source>
        <dbReference type="SAM" id="SignalP"/>
    </source>
</evidence>
<feature type="compositionally biased region" description="Polar residues" evidence="8">
    <location>
        <begin position="1179"/>
        <end position="1197"/>
    </location>
</feature>
<dbReference type="GeneID" id="19235742"/>
<dbReference type="InterPro" id="IPR000569">
    <property type="entry name" value="HECT_dom"/>
</dbReference>
<comment type="similarity">
    <text evidence="2">Belongs to the cerato-ulmin hydrophobin family.</text>
</comment>
<dbReference type="PROSITE" id="PS50237">
    <property type="entry name" value="HECT"/>
    <property type="match status" value="1"/>
</dbReference>
<evidence type="ECO:0000259" key="10">
    <source>
        <dbReference type="PROSITE" id="PS50237"/>
    </source>
</evidence>
<dbReference type="Gene3D" id="3.30.2160.10">
    <property type="entry name" value="Hect, E3 ligase catalytic domain"/>
    <property type="match status" value="2"/>
</dbReference>
<dbReference type="FunFam" id="3.30.2410.10:FF:000003">
    <property type="entry name" value="probable E3 ubiquitin-protein ligase HERC4 isoform X1"/>
    <property type="match status" value="1"/>
</dbReference>
<dbReference type="HOGENOM" id="CLU_001858_0_0_1"/>
<dbReference type="InterPro" id="IPR036686">
    <property type="entry name" value="Class_II_Hydrophobin_sf"/>
</dbReference>
<dbReference type="GO" id="GO:0061630">
    <property type="term" value="F:ubiquitin protein ligase activity"/>
    <property type="evidence" value="ECO:0007669"/>
    <property type="project" value="UniProtKB-EC"/>
</dbReference>
<comment type="catalytic activity">
    <reaction evidence="1">
        <text>S-ubiquitinyl-[E2 ubiquitin-conjugating enzyme]-L-cysteine + [acceptor protein]-L-lysine = [E2 ubiquitin-conjugating enzyme]-L-cysteine + N(6)-ubiquitinyl-[acceptor protein]-L-lysine.</text>
        <dbReference type="EC" id="2.3.2.26"/>
    </reaction>
</comment>
<keyword evidence="5 7" id="KW-0833">Ubl conjugation pathway</keyword>
<evidence type="ECO:0000256" key="8">
    <source>
        <dbReference type="SAM" id="MobiDB-lite"/>
    </source>
</evidence>
<dbReference type="GO" id="GO:0005576">
    <property type="term" value="C:extracellular region"/>
    <property type="evidence" value="ECO:0007669"/>
    <property type="project" value="InterPro"/>
</dbReference>
<accession>U1GRE0</accession>
<evidence type="ECO:0000256" key="7">
    <source>
        <dbReference type="PROSITE-ProRule" id="PRU00104"/>
    </source>
</evidence>
<gene>
    <name evidence="11" type="ORF">EPUS_00681</name>
</gene>
<dbReference type="PANTHER" id="PTHR45700:SF8">
    <property type="entry name" value="HECT-TYPE E3 UBIQUITIN TRANSFERASE"/>
    <property type="match status" value="1"/>
</dbReference>